<dbReference type="STRING" id="303698.A0A1V6TA44"/>
<keyword evidence="3" id="KW-0808">Transferase</keyword>
<dbReference type="GO" id="GO:0005524">
    <property type="term" value="F:ATP binding"/>
    <property type="evidence" value="ECO:0007669"/>
    <property type="project" value="UniProtKB-KW"/>
</dbReference>
<dbReference type="InterPro" id="IPR007373">
    <property type="entry name" value="Thiamin_PyroPKinase_B1-bd"/>
</dbReference>
<dbReference type="GO" id="GO:0004788">
    <property type="term" value="F:thiamine diphosphokinase activity"/>
    <property type="evidence" value="ECO:0007669"/>
    <property type="project" value="InterPro"/>
</dbReference>
<dbReference type="InterPro" id="IPR036759">
    <property type="entry name" value="TPK_catalytic_sf"/>
</dbReference>
<evidence type="ECO:0000256" key="6">
    <source>
        <dbReference type="ARBA" id="ARBA00022840"/>
    </source>
</evidence>
<dbReference type="InterPro" id="IPR036371">
    <property type="entry name" value="TPK_B1-bd_sf"/>
</dbReference>
<evidence type="ECO:0000256" key="5">
    <source>
        <dbReference type="ARBA" id="ARBA00022777"/>
    </source>
</evidence>
<keyword evidence="10" id="KW-1185">Reference proteome</keyword>
<dbReference type="OrthoDB" id="25149at2759"/>
<protein>
    <recommendedName>
        <fullName evidence="8">Thiamin pyrophosphokinase thiamin-binding domain-containing protein</fullName>
    </recommendedName>
</protein>
<dbReference type="SUPFAM" id="SSF63862">
    <property type="entry name" value="Thiamin pyrophosphokinase, substrate-binding domain"/>
    <property type="match status" value="1"/>
</dbReference>
<dbReference type="InterPro" id="IPR016966">
    <property type="entry name" value="Thiamin_pyrophosphokinase_euk"/>
</dbReference>
<dbReference type="InterPro" id="IPR007371">
    <property type="entry name" value="TPK_catalytic"/>
</dbReference>
<dbReference type="Gene3D" id="2.60.120.320">
    <property type="entry name" value="Thiamin pyrophosphokinase, thiamin-binding domain"/>
    <property type="match status" value="1"/>
</dbReference>
<reference evidence="10" key="1">
    <citation type="journal article" date="2017" name="Nat. Microbiol.">
        <title>Global analysis of biosynthetic gene clusters reveals vast potential of secondary metabolite production in Penicillium species.</title>
        <authorList>
            <person name="Nielsen J.C."/>
            <person name="Grijseels S."/>
            <person name="Prigent S."/>
            <person name="Ji B."/>
            <person name="Dainat J."/>
            <person name="Nielsen K.F."/>
            <person name="Frisvad J.C."/>
            <person name="Workman M."/>
            <person name="Nielsen J."/>
        </authorList>
    </citation>
    <scope>NUCLEOTIDE SEQUENCE [LARGE SCALE GENOMIC DNA]</scope>
    <source>
        <strain evidence="10">IBT 24891</strain>
    </source>
</reference>
<evidence type="ECO:0000256" key="3">
    <source>
        <dbReference type="ARBA" id="ARBA00022679"/>
    </source>
</evidence>
<dbReference type="UniPathway" id="UPA00060">
    <property type="reaction ID" value="UER00597"/>
</dbReference>
<feature type="region of interest" description="Disordered" evidence="7">
    <location>
        <begin position="240"/>
        <end position="303"/>
    </location>
</feature>
<dbReference type="Gene3D" id="3.40.50.10240">
    <property type="entry name" value="Thiamin pyrophosphokinase, catalytic domain"/>
    <property type="match status" value="1"/>
</dbReference>
<keyword evidence="5" id="KW-0418">Kinase</keyword>
<evidence type="ECO:0000256" key="7">
    <source>
        <dbReference type="SAM" id="MobiDB-lite"/>
    </source>
</evidence>
<dbReference type="Pfam" id="PF04265">
    <property type="entry name" value="TPK_B1_binding"/>
    <property type="match status" value="1"/>
</dbReference>
<keyword evidence="4" id="KW-0547">Nucleotide-binding</keyword>
<comment type="caution">
    <text evidence="9">The sequence shown here is derived from an EMBL/GenBank/DDBJ whole genome shotgun (WGS) entry which is preliminary data.</text>
</comment>
<dbReference type="GO" id="GO:0006772">
    <property type="term" value="P:thiamine metabolic process"/>
    <property type="evidence" value="ECO:0007669"/>
    <property type="project" value="InterPro"/>
</dbReference>
<feature type="compositionally biased region" description="Polar residues" evidence="7">
    <location>
        <begin position="186"/>
        <end position="195"/>
    </location>
</feature>
<dbReference type="PANTHER" id="PTHR13622">
    <property type="entry name" value="THIAMIN PYROPHOSPHOKINASE"/>
    <property type="match status" value="1"/>
</dbReference>
<dbReference type="SUPFAM" id="SSF63999">
    <property type="entry name" value="Thiamin pyrophosphokinase, catalytic domain"/>
    <property type="match status" value="1"/>
</dbReference>
<evidence type="ECO:0000313" key="10">
    <source>
        <dbReference type="Proteomes" id="UP000191285"/>
    </source>
</evidence>
<organism evidence="9 10">
    <name type="scientific">Penicillium steckii</name>
    <dbReference type="NCBI Taxonomy" id="303698"/>
    <lineage>
        <taxon>Eukaryota</taxon>
        <taxon>Fungi</taxon>
        <taxon>Dikarya</taxon>
        <taxon>Ascomycota</taxon>
        <taxon>Pezizomycotina</taxon>
        <taxon>Eurotiomycetes</taxon>
        <taxon>Eurotiomycetidae</taxon>
        <taxon>Eurotiales</taxon>
        <taxon>Aspergillaceae</taxon>
        <taxon>Penicillium</taxon>
    </lineage>
</organism>
<comment type="similarity">
    <text evidence="2">Belongs to the thiamine pyrophosphokinase family.</text>
</comment>
<feature type="compositionally biased region" description="Low complexity" evidence="7">
    <location>
        <begin position="281"/>
        <end position="302"/>
    </location>
</feature>
<dbReference type="GO" id="GO:0009229">
    <property type="term" value="P:thiamine diphosphate biosynthetic process"/>
    <property type="evidence" value="ECO:0007669"/>
    <property type="project" value="UniProtKB-UniPathway"/>
</dbReference>
<dbReference type="PIRSF" id="PIRSF031057">
    <property type="entry name" value="Thiamin_pyrophosphokinase"/>
    <property type="match status" value="1"/>
</dbReference>
<sequence>MEWDPSQFFRSGDVSTYALLVLNQPINENAFGVLCDHASYIICADGGANRLYEMMKQHGKESTILPDRIVGDLDSLNPTIRQHYEKLNVPIDEDPDQYSTDFTKCLKYLNSHAADIIASSPRSQQQQQKSTTETRRQQQTLEIVILGGLGGRVDQAFSQIHHLYMMTQTQRELRESKKATTTTTTSQSDSGSHIQNDSDKLKKKLGSDSDSDSAAGGNLYLVSEESITFVLQKGKNIIHTPATNRPLQGQGDGIENGDASRKRKRENDTRDALPLPPPPASTSTSTSTSTFSAAAAAATDGATESDTETAVEYLFEENIGIIPLSASASITTTGFEWDVENWHTEIGGQLSTSNHIRSDIVSVETNVPVLFTVELSERLKRRMKG</sequence>
<accession>A0A1V6TA44</accession>
<evidence type="ECO:0000256" key="2">
    <source>
        <dbReference type="ARBA" id="ARBA00006785"/>
    </source>
</evidence>
<name>A0A1V6TA44_9EURO</name>
<evidence type="ECO:0000313" key="9">
    <source>
        <dbReference type="EMBL" id="OQE23257.1"/>
    </source>
</evidence>
<dbReference type="NCBIfam" id="TIGR01378">
    <property type="entry name" value="thi_PPkinase"/>
    <property type="match status" value="1"/>
</dbReference>
<evidence type="ECO:0000256" key="4">
    <source>
        <dbReference type="ARBA" id="ARBA00022741"/>
    </source>
</evidence>
<keyword evidence="6" id="KW-0067">ATP-binding</keyword>
<gene>
    <name evidence="9" type="ORF">PENSTE_c009G04598</name>
</gene>
<dbReference type="GO" id="GO:0016301">
    <property type="term" value="F:kinase activity"/>
    <property type="evidence" value="ECO:0007669"/>
    <property type="project" value="UniProtKB-KW"/>
</dbReference>
<feature type="region of interest" description="Disordered" evidence="7">
    <location>
        <begin position="171"/>
        <end position="214"/>
    </location>
</feature>
<dbReference type="InterPro" id="IPR006282">
    <property type="entry name" value="Thi_PPkinase"/>
</dbReference>
<dbReference type="GO" id="GO:0030975">
    <property type="term" value="F:thiamine binding"/>
    <property type="evidence" value="ECO:0007669"/>
    <property type="project" value="InterPro"/>
</dbReference>
<dbReference type="Pfam" id="PF04263">
    <property type="entry name" value="TPK_catalytic"/>
    <property type="match status" value="1"/>
</dbReference>
<evidence type="ECO:0000259" key="8">
    <source>
        <dbReference type="SMART" id="SM00983"/>
    </source>
</evidence>
<comment type="pathway">
    <text evidence="1">Cofactor biosynthesis; thiamine diphosphate biosynthesis; thiamine diphosphate from thiamine: step 1/1.</text>
</comment>
<dbReference type="PANTHER" id="PTHR13622:SF8">
    <property type="entry name" value="THIAMIN PYROPHOSPHOKINASE 1"/>
    <property type="match status" value="1"/>
</dbReference>
<dbReference type="EMBL" id="MLKD01000009">
    <property type="protein sequence ID" value="OQE23257.1"/>
    <property type="molecule type" value="Genomic_DNA"/>
</dbReference>
<dbReference type="Proteomes" id="UP000191285">
    <property type="component" value="Unassembled WGS sequence"/>
</dbReference>
<proteinExistence type="inferred from homology"/>
<feature type="domain" description="Thiamin pyrophosphokinase thiamin-binding" evidence="8">
    <location>
        <begin position="301"/>
        <end position="369"/>
    </location>
</feature>
<dbReference type="SMART" id="SM00983">
    <property type="entry name" value="TPK_B1_binding"/>
    <property type="match status" value="1"/>
</dbReference>
<dbReference type="AlphaFoldDB" id="A0A1V6TA44"/>
<evidence type="ECO:0000256" key="1">
    <source>
        <dbReference type="ARBA" id="ARBA00005078"/>
    </source>
</evidence>
<dbReference type="CDD" id="cd07995">
    <property type="entry name" value="TPK"/>
    <property type="match status" value="1"/>
</dbReference>